<dbReference type="PANTHER" id="PTHR48103">
    <property type="entry name" value="MIDASIN-RELATED"/>
    <property type="match status" value="1"/>
</dbReference>
<dbReference type="GO" id="GO:0005524">
    <property type="term" value="F:ATP binding"/>
    <property type="evidence" value="ECO:0007669"/>
    <property type="project" value="UniProtKB-KW"/>
</dbReference>
<feature type="domain" description="HAT C-terminal dimerisation" evidence="4">
    <location>
        <begin position="77"/>
        <end position="145"/>
    </location>
</feature>
<dbReference type="InterPro" id="IPR040848">
    <property type="entry name" value="AAA_lid_7"/>
</dbReference>
<dbReference type="SUPFAM" id="SSF53098">
    <property type="entry name" value="Ribonuclease H-like"/>
    <property type="match status" value="1"/>
</dbReference>
<dbReference type="InterPro" id="IPR027417">
    <property type="entry name" value="P-loop_NTPase"/>
</dbReference>
<feature type="domain" description="DUF659" evidence="3">
    <location>
        <begin position="1"/>
        <end position="54"/>
    </location>
</feature>
<evidence type="ECO:0000259" key="4">
    <source>
        <dbReference type="Pfam" id="PF05699"/>
    </source>
</evidence>
<gene>
    <name evidence="6" type="primary">MDN1_4</name>
    <name evidence="6" type="ORF">CK203_036184</name>
</gene>
<dbReference type="Pfam" id="PF04937">
    <property type="entry name" value="DUF659"/>
    <property type="match status" value="1"/>
</dbReference>
<dbReference type="PANTHER" id="PTHR48103:SF2">
    <property type="entry name" value="MIDASIN"/>
    <property type="match status" value="1"/>
</dbReference>
<proteinExistence type="predicted"/>
<dbReference type="GO" id="GO:0046983">
    <property type="term" value="F:protein dimerization activity"/>
    <property type="evidence" value="ECO:0007669"/>
    <property type="project" value="InterPro"/>
</dbReference>
<dbReference type="InterPro" id="IPR012337">
    <property type="entry name" value="RNaseH-like_sf"/>
</dbReference>
<organism evidence="6 7">
    <name type="scientific">Vitis vinifera</name>
    <name type="common">Grape</name>
    <dbReference type="NCBI Taxonomy" id="29760"/>
    <lineage>
        <taxon>Eukaryota</taxon>
        <taxon>Viridiplantae</taxon>
        <taxon>Streptophyta</taxon>
        <taxon>Embryophyta</taxon>
        <taxon>Tracheophyta</taxon>
        <taxon>Spermatophyta</taxon>
        <taxon>Magnoliopsida</taxon>
        <taxon>eudicotyledons</taxon>
        <taxon>Gunneridae</taxon>
        <taxon>Pentapetalae</taxon>
        <taxon>rosids</taxon>
        <taxon>Vitales</taxon>
        <taxon>Vitaceae</taxon>
        <taxon>Viteae</taxon>
        <taxon>Vitis</taxon>
    </lineage>
</organism>
<evidence type="ECO:0000256" key="1">
    <source>
        <dbReference type="ARBA" id="ARBA00022741"/>
    </source>
</evidence>
<evidence type="ECO:0000259" key="3">
    <source>
        <dbReference type="Pfam" id="PF04937"/>
    </source>
</evidence>
<dbReference type="Pfam" id="PF05699">
    <property type="entry name" value="Dimer_Tnp_hAT"/>
    <property type="match status" value="1"/>
</dbReference>
<evidence type="ECO:0000313" key="7">
    <source>
        <dbReference type="Proteomes" id="UP000288805"/>
    </source>
</evidence>
<evidence type="ECO:0000256" key="2">
    <source>
        <dbReference type="ARBA" id="ARBA00022840"/>
    </source>
</evidence>
<accession>A0A438IX14</accession>
<evidence type="ECO:0000313" key="6">
    <source>
        <dbReference type="EMBL" id="RVX01165.1"/>
    </source>
</evidence>
<dbReference type="AlphaFoldDB" id="A0A438IX14"/>
<comment type="caution">
    <text evidence="6">The sequence shown here is derived from an EMBL/GenBank/DDBJ whole genome shotgun (WGS) entry which is preliminary data.</text>
</comment>
<dbReference type="SUPFAM" id="SSF52540">
    <property type="entry name" value="P-loop containing nucleoside triphosphate hydrolases"/>
    <property type="match status" value="1"/>
</dbReference>
<dbReference type="InterPro" id="IPR007021">
    <property type="entry name" value="DUF659"/>
</dbReference>
<keyword evidence="1" id="KW-0547">Nucleotide-binding</keyword>
<dbReference type="Pfam" id="PF17867">
    <property type="entry name" value="AAA_lid_7"/>
    <property type="match status" value="1"/>
</dbReference>
<dbReference type="Proteomes" id="UP000288805">
    <property type="component" value="Unassembled WGS sequence"/>
</dbReference>
<keyword evidence="2" id="KW-0067">ATP-binding</keyword>
<feature type="domain" description="Midasin AAA lid" evidence="5">
    <location>
        <begin position="548"/>
        <end position="643"/>
    </location>
</feature>
<dbReference type="InterPro" id="IPR008906">
    <property type="entry name" value="HATC_C_dom"/>
</dbReference>
<name>A0A438IX14_VITVI</name>
<evidence type="ECO:0000259" key="5">
    <source>
        <dbReference type="Pfam" id="PF17867"/>
    </source>
</evidence>
<sequence length="668" mass="76757">MIYHSSVDTTNIPKTADYIFSFMDKVVEEVGEENVVQVVTDNEASFKAVGEIICWRGGEFGSALTKKAINQSLPVHIFFIIAEWWNNYGDEGPHLPKIAVKILSQTYSSSGCERNWSTWSLIHTKLCNCLTMKKLHKLVYVHYNMRLRVKNLMQKRNNEDLYNLIDLNHIFNDDDILDEWIREGEKPILSSDNLDWLDKGLPTNEEGRETVHEDDGATIVDNSSNQFYRSKEKLTALVRKYWGLWKEMRNNEEMQLGLRFWILSYLCIGNYDAAFTTKYLGVCIVSEIGQVSSYCNSDEKAGSYSSMEMSCWSNDNTDDILYYCSDASKIDRSNCSGLEHLLMNYGFRDEKRIQTGFSSLPDSTLPLNKLAELWSLFDLVFPGKLGVLLVFEAEFAIPIYADGYANTSPFRASIAYSVAGRFTHLDHEYPTLEIFKEVELNGQYRTVGEPVAKPRVAVQASDDTKLNPKSAAAGMVLPDVLEAINRWLDDDRELCVPKLREIIPAHPDFMLFATRNPPTFYGGHKMLPRAFRSHFVEIHVDEIPEDKLSTILDKRCKISESYAKKMVEVMKELELPRQNSKVFAGKHGFIISRDLFRWADHFRTFRNSYEDLARDDYYLLTERLRDEGEKKVVLTVLEKHLRVKLVRDNFSYQKLGAGNNVFSSGKHA</sequence>
<dbReference type="EMBL" id="QGNW01000077">
    <property type="protein sequence ID" value="RVX01165.1"/>
    <property type="molecule type" value="Genomic_DNA"/>
</dbReference>
<reference evidence="6 7" key="1">
    <citation type="journal article" date="2018" name="PLoS Genet.">
        <title>Population sequencing reveals clonal diversity and ancestral inbreeding in the grapevine cultivar Chardonnay.</title>
        <authorList>
            <person name="Roach M.J."/>
            <person name="Johnson D.L."/>
            <person name="Bohlmann J."/>
            <person name="van Vuuren H.J."/>
            <person name="Jones S.J."/>
            <person name="Pretorius I.S."/>
            <person name="Schmidt S.A."/>
            <person name="Borneman A.R."/>
        </authorList>
    </citation>
    <scope>NUCLEOTIDE SEQUENCE [LARGE SCALE GENOMIC DNA]</scope>
    <source>
        <strain evidence="7">cv. Chardonnay</strain>
        <tissue evidence="6">Leaf</tissue>
    </source>
</reference>
<dbReference type="Gene3D" id="3.40.50.300">
    <property type="entry name" value="P-loop containing nucleotide triphosphate hydrolases"/>
    <property type="match status" value="1"/>
</dbReference>
<protein>
    <submittedName>
        <fullName evidence="6">Midasin</fullName>
    </submittedName>
</protein>